<accession>A0A6G1I6N6</accession>
<proteinExistence type="predicted"/>
<dbReference type="Proteomes" id="UP000799640">
    <property type="component" value="Unassembled WGS sequence"/>
</dbReference>
<dbReference type="EMBL" id="ML996689">
    <property type="protein sequence ID" value="KAF2403655.1"/>
    <property type="molecule type" value="Genomic_DNA"/>
</dbReference>
<keyword evidence="3" id="KW-1185">Reference proteome</keyword>
<feature type="region of interest" description="Disordered" evidence="1">
    <location>
        <begin position="1"/>
        <end position="81"/>
    </location>
</feature>
<protein>
    <submittedName>
        <fullName evidence="2">Uncharacterized protein</fullName>
    </submittedName>
</protein>
<evidence type="ECO:0000256" key="1">
    <source>
        <dbReference type="SAM" id="MobiDB-lite"/>
    </source>
</evidence>
<evidence type="ECO:0000313" key="3">
    <source>
        <dbReference type="Proteomes" id="UP000799640"/>
    </source>
</evidence>
<reference evidence="2" key="1">
    <citation type="journal article" date="2020" name="Stud. Mycol.">
        <title>101 Dothideomycetes genomes: a test case for predicting lifestyles and emergence of pathogens.</title>
        <authorList>
            <person name="Haridas S."/>
            <person name="Albert R."/>
            <person name="Binder M."/>
            <person name="Bloem J."/>
            <person name="Labutti K."/>
            <person name="Salamov A."/>
            <person name="Andreopoulos B."/>
            <person name="Baker S."/>
            <person name="Barry K."/>
            <person name="Bills G."/>
            <person name="Bluhm B."/>
            <person name="Cannon C."/>
            <person name="Castanera R."/>
            <person name="Culley D."/>
            <person name="Daum C."/>
            <person name="Ezra D."/>
            <person name="Gonzalez J."/>
            <person name="Henrissat B."/>
            <person name="Kuo A."/>
            <person name="Liang C."/>
            <person name="Lipzen A."/>
            <person name="Lutzoni F."/>
            <person name="Magnuson J."/>
            <person name="Mondo S."/>
            <person name="Nolan M."/>
            <person name="Ohm R."/>
            <person name="Pangilinan J."/>
            <person name="Park H.-J."/>
            <person name="Ramirez L."/>
            <person name="Alfaro M."/>
            <person name="Sun H."/>
            <person name="Tritt A."/>
            <person name="Yoshinaga Y."/>
            <person name="Zwiers L.-H."/>
            <person name="Turgeon B."/>
            <person name="Goodwin S."/>
            <person name="Spatafora J."/>
            <person name="Crous P."/>
            <person name="Grigoriev I."/>
        </authorList>
    </citation>
    <scope>NUCLEOTIDE SEQUENCE</scope>
    <source>
        <strain evidence="2">CBS 262.69</strain>
    </source>
</reference>
<feature type="compositionally biased region" description="Low complexity" evidence="1">
    <location>
        <begin position="1"/>
        <end position="14"/>
    </location>
</feature>
<dbReference type="AlphaFoldDB" id="A0A6G1I6N6"/>
<evidence type="ECO:0000313" key="2">
    <source>
        <dbReference type="EMBL" id="KAF2403655.1"/>
    </source>
</evidence>
<sequence>MDQNSSNSVSSRPSEQPKSTSTRGEADAGSCPPSSDNDCPDEGGSLEPFDIPAVSKPTIETPPRAEPVAKPNTPHAQVWEPVPGITPANPVFALTGPSPGLFNGLTRPTIKCERIEDGWRLVDLRPGPEVPNMEASSDSTGSSFDLAYTETDVDYVEFHVEHVEEGESRGRSRSSYWKDLGSEALLLFVSAMKRPRVNLSFRDKGPFKPPYSI</sequence>
<gene>
    <name evidence="2" type="ORF">EJ06DRAFT_286678</name>
</gene>
<name>A0A6G1I6N6_9PEZI</name>
<organism evidence="2 3">
    <name type="scientific">Trichodelitschia bisporula</name>
    <dbReference type="NCBI Taxonomy" id="703511"/>
    <lineage>
        <taxon>Eukaryota</taxon>
        <taxon>Fungi</taxon>
        <taxon>Dikarya</taxon>
        <taxon>Ascomycota</taxon>
        <taxon>Pezizomycotina</taxon>
        <taxon>Dothideomycetes</taxon>
        <taxon>Dothideomycetes incertae sedis</taxon>
        <taxon>Phaeotrichales</taxon>
        <taxon>Phaeotrichaceae</taxon>
        <taxon>Trichodelitschia</taxon>
    </lineage>
</organism>